<organism evidence="1 2">
    <name type="scientific">Mucor lusitanicus CBS 277.49</name>
    <dbReference type="NCBI Taxonomy" id="747725"/>
    <lineage>
        <taxon>Eukaryota</taxon>
        <taxon>Fungi</taxon>
        <taxon>Fungi incertae sedis</taxon>
        <taxon>Mucoromycota</taxon>
        <taxon>Mucoromycotina</taxon>
        <taxon>Mucoromycetes</taxon>
        <taxon>Mucorales</taxon>
        <taxon>Mucorineae</taxon>
        <taxon>Mucoraceae</taxon>
        <taxon>Mucor</taxon>
    </lineage>
</organism>
<name>A0A168H716_MUCCL</name>
<evidence type="ECO:0000313" key="1">
    <source>
        <dbReference type="EMBL" id="OAC98441.1"/>
    </source>
</evidence>
<sequence length="523" mass="59893">MDTAKNLIADKTTRQLALKNIQVTYELANDAAFIKLLSMCPDLRSLRVEERSYRVAEASNAQKSFYTSLYTLSRSNHLAKLQRLKQSLTDLCIVDSTMRSRQQNHTQPPKQFVEWFDLLKEFPRLATSEIDPTITNLFIIMKYPVLRQPMETTAPAAIARRQAPLETLKIEMAYLRVEDIKYLMHKFDSVSNLQVDLWGALYDEDPATETLDLNSIQSADTFRQFIEHLTRVPTFLITKIRLFNRHLRQTLTDLKKCFQVKHLTISNLVDTSDTTVFSIKSLSKSRDGQRRPIYLDLEIGSAELLSVAKLVYEVLSDDVVELQFGDGLIDHYDSDDERYPSHLQGEAVKLGINMLPFLKVLTATYAEIRSMKSIVNPKAPKLALDFLDLGSFTHLEALLQMSQRIKSIKRWVAPCHIDYDENMVRQNYVLNMPFTTFGEMEIDSESVGRFIVKLTTSSNTTFHGLGLGKEKQLPTEEDYYQEDDEDPENYGCEELMEAIGKVTIVCADVKKLKVGVKTIEIEN</sequence>
<comment type="caution">
    <text evidence="1">The sequence shown here is derived from an EMBL/GenBank/DDBJ whole genome shotgun (WGS) entry which is preliminary data.</text>
</comment>
<proteinExistence type="predicted"/>
<dbReference type="Proteomes" id="UP000077051">
    <property type="component" value="Unassembled WGS sequence"/>
</dbReference>
<dbReference type="AlphaFoldDB" id="A0A168H716"/>
<dbReference type="EMBL" id="AMYB01000010">
    <property type="protein sequence ID" value="OAC98441.1"/>
    <property type="molecule type" value="Genomic_DNA"/>
</dbReference>
<accession>A0A168H716</accession>
<gene>
    <name evidence="1" type="ORF">MUCCIDRAFT_115352</name>
</gene>
<protein>
    <submittedName>
        <fullName evidence="1">Uncharacterized protein</fullName>
    </submittedName>
</protein>
<dbReference type="VEuPathDB" id="FungiDB:MUCCIDRAFT_115352"/>
<keyword evidence="2" id="KW-1185">Reference proteome</keyword>
<reference evidence="1 2" key="1">
    <citation type="submission" date="2015-06" db="EMBL/GenBank/DDBJ databases">
        <title>Expansion of signal transduction pathways in fungi by whole-genome duplication.</title>
        <authorList>
            <consortium name="DOE Joint Genome Institute"/>
            <person name="Corrochano L.M."/>
            <person name="Kuo A."/>
            <person name="Marcet-Houben M."/>
            <person name="Polaino S."/>
            <person name="Salamov A."/>
            <person name="Villalobos J.M."/>
            <person name="Alvarez M.I."/>
            <person name="Avalos J."/>
            <person name="Benito E.P."/>
            <person name="Benoit I."/>
            <person name="Burger G."/>
            <person name="Camino L.P."/>
            <person name="Canovas D."/>
            <person name="Cerda-Olmedo E."/>
            <person name="Cheng J.-F."/>
            <person name="Dominguez A."/>
            <person name="Elias M."/>
            <person name="Eslava A.P."/>
            <person name="Glaser F."/>
            <person name="Grimwood J."/>
            <person name="Gutierrez G."/>
            <person name="Heitman J."/>
            <person name="Henrissat B."/>
            <person name="Iturriaga E.A."/>
            <person name="Lang B.F."/>
            <person name="Lavin J.L."/>
            <person name="Lee S."/>
            <person name="Li W."/>
            <person name="Lindquist E."/>
            <person name="Lopez-Garcia S."/>
            <person name="Luque E.M."/>
            <person name="Marcos A.T."/>
            <person name="Martin J."/>
            <person name="Mccluskey K."/>
            <person name="Medina H.R."/>
            <person name="Miralles-Duran A."/>
            <person name="Miyazaki A."/>
            <person name="Munoz-Torres E."/>
            <person name="Oguiza J.A."/>
            <person name="Ohm R."/>
            <person name="Olmedo M."/>
            <person name="Orejas M."/>
            <person name="Ortiz-Castellanos L."/>
            <person name="Pisabarro A.G."/>
            <person name="Rodriguez-Romero J."/>
            <person name="Ruiz-Herrera J."/>
            <person name="Ruiz-Vazquez R."/>
            <person name="Sanz C."/>
            <person name="Schackwitz W."/>
            <person name="Schmutz J."/>
            <person name="Shahriari M."/>
            <person name="Shelest E."/>
            <person name="Silva-Franco F."/>
            <person name="Soanes D."/>
            <person name="Syed K."/>
            <person name="Tagua V.G."/>
            <person name="Talbot N.J."/>
            <person name="Thon M."/>
            <person name="De Vries R.P."/>
            <person name="Wiebenga A."/>
            <person name="Yadav J.S."/>
            <person name="Braun E.L."/>
            <person name="Baker S."/>
            <person name="Garre V."/>
            <person name="Horwitz B."/>
            <person name="Torres-Martinez S."/>
            <person name="Idnurm A."/>
            <person name="Herrera-Estrella A."/>
            <person name="Gabaldon T."/>
            <person name="Grigoriev I.V."/>
        </authorList>
    </citation>
    <scope>NUCLEOTIDE SEQUENCE [LARGE SCALE GENOMIC DNA]</scope>
    <source>
        <strain evidence="1 2">CBS 277.49</strain>
    </source>
</reference>
<evidence type="ECO:0000313" key="2">
    <source>
        <dbReference type="Proteomes" id="UP000077051"/>
    </source>
</evidence>